<comment type="subcellular location">
    <subcellularLocation>
        <location evidence="2">Cytoplasm</location>
    </subcellularLocation>
</comment>
<dbReference type="SUPFAM" id="SSF55811">
    <property type="entry name" value="Nudix"/>
    <property type="match status" value="1"/>
</dbReference>
<dbReference type="GO" id="GO:0019693">
    <property type="term" value="P:ribose phosphate metabolic process"/>
    <property type="evidence" value="ECO:0007669"/>
    <property type="project" value="TreeGrafter"/>
</dbReference>
<evidence type="ECO:0000256" key="5">
    <source>
        <dbReference type="ARBA" id="ARBA00022490"/>
    </source>
</evidence>
<comment type="similarity">
    <text evidence="3">Belongs to the Nudix hydrolase family.</text>
</comment>
<evidence type="ECO:0000256" key="4">
    <source>
        <dbReference type="ARBA" id="ARBA00011738"/>
    </source>
</evidence>
<dbReference type="FunFam" id="3.90.79.10:FF:000035">
    <property type="entry name" value="Uridine diphosphate glucose pyrophosphatase"/>
    <property type="match status" value="1"/>
</dbReference>
<feature type="domain" description="Nudix hydrolase" evidence="13">
    <location>
        <begin position="43"/>
        <end position="207"/>
    </location>
</feature>
<evidence type="ECO:0000256" key="11">
    <source>
        <dbReference type="ARBA" id="ARBA00071467"/>
    </source>
</evidence>
<dbReference type="EC" id="3.6.1.45" evidence="10"/>
<keyword evidence="6" id="KW-0378">Hydrolase</keyword>
<dbReference type="InterPro" id="IPR004385">
    <property type="entry name" value="NDP_pyrophosphatase"/>
</dbReference>
<evidence type="ECO:0000259" key="13">
    <source>
        <dbReference type="PROSITE" id="PS51462"/>
    </source>
</evidence>
<dbReference type="GO" id="GO:0006753">
    <property type="term" value="P:nucleoside phosphate metabolic process"/>
    <property type="evidence" value="ECO:0007669"/>
    <property type="project" value="TreeGrafter"/>
</dbReference>
<sequence>MQRGKVDDVEILSKEPISNSMYIKPWRVNYIQAGKKKIWDYMINHDSVAICIYNKSSQNFVMVKQFRPAVYMADVNRNEKNGVAEKVPFSSGITLELCAGIIDRDESPDKIAQSEVLEETGFKIDLENLELICKFRTAVGTGGAIQWLYYTEVDDSMKVTEGGGSEFEGELIDLHYLKLEDVDAFINDKDCAHITSGVMYALSWFLRKKIDKK</sequence>
<comment type="cofactor">
    <cofactor evidence="1">
        <name>Mg(2+)</name>
        <dbReference type="ChEBI" id="CHEBI:18420"/>
    </cofactor>
</comment>
<evidence type="ECO:0000256" key="6">
    <source>
        <dbReference type="ARBA" id="ARBA00022801"/>
    </source>
</evidence>
<evidence type="ECO:0000256" key="12">
    <source>
        <dbReference type="ARBA" id="ARBA00080475"/>
    </source>
</evidence>
<dbReference type="GO" id="GO:0046872">
    <property type="term" value="F:metal ion binding"/>
    <property type="evidence" value="ECO:0007669"/>
    <property type="project" value="InterPro"/>
</dbReference>
<keyword evidence="7" id="KW-0460">Magnesium</keyword>
<evidence type="ECO:0000256" key="9">
    <source>
        <dbReference type="ARBA" id="ARBA00054674"/>
    </source>
</evidence>
<protein>
    <recommendedName>
        <fullName evidence="11">Uridine diphosphate glucose pyrophosphatase NUDT14</fullName>
        <ecNumber evidence="10">3.6.1.45</ecNumber>
    </recommendedName>
    <alternativeName>
        <fullName evidence="12">Nucleoside diphosphate-linked moiety X motif 14</fullName>
    </alternativeName>
</protein>
<dbReference type="GO" id="GO:0008768">
    <property type="term" value="F:UDP-sugar diphosphatase activity"/>
    <property type="evidence" value="ECO:0007669"/>
    <property type="project" value="UniProtKB-EC"/>
</dbReference>
<dbReference type="PANTHER" id="PTHR11839">
    <property type="entry name" value="UDP/ADP-SUGAR PYROPHOSPHATASE"/>
    <property type="match status" value="1"/>
</dbReference>
<reference evidence="14" key="1">
    <citation type="submission" date="2020-04" db="EMBL/GenBank/DDBJ databases">
        <authorList>
            <person name="Neveu A P."/>
        </authorList>
    </citation>
    <scope>NUCLEOTIDE SEQUENCE</scope>
    <source>
        <tissue evidence="14">Whole embryo</tissue>
    </source>
</reference>
<comment type="subunit">
    <text evidence="4">Homodimer.</text>
</comment>
<dbReference type="PANTHER" id="PTHR11839:SF15">
    <property type="entry name" value="URIDINE DIPHOSPHATE GLUCOSE PYROPHOSPHATASE NUDT14"/>
    <property type="match status" value="1"/>
</dbReference>
<comment type="function">
    <text evidence="9">Hydrolyzes UDP-glucose to glucose 1-phosphate and UMP and ADP-ribose to ribose 5-phosphate and AMP. The physiological substrate is probably UDP-glucose. Poor activity on other substrates such as ADP-glucose, CDP-glucose, GDP-glucose and GDP-mannose.</text>
</comment>
<keyword evidence="5" id="KW-0963">Cytoplasm</keyword>
<dbReference type="AlphaFoldDB" id="A0A6F9DND3"/>
<dbReference type="Pfam" id="PF00293">
    <property type="entry name" value="NUDIX"/>
    <property type="match status" value="1"/>
</dbReference>
<evidence type="ECO:0000313" key="14">
    <source>
        <dbReference type="EMBL" id="CAB3264486.1"/>
    </source>
</evidence>
<evidence type="ECO:0000256" key="3">
    <source>
        <dbReference type="ARBA" id="ARBA00005582"/>
    </source>
</evidence>
<dbReference type="PROSITE" id="PS51462">
    <property type="entry name" value="NUDIX"/>
    <property type="match status" value="1"/>
</dbReference>
<dbReference type="GO" id="GO:0005737">
    <property type="term" value="C:cytoplasm"/>
    <property type="evidence" value="ECO:0007669"/>
    <property type="project" value="UniProtKB-SubCell"/>
</dbReference>
<accession>A0A6F9DND3</accession>
<evidence type="ECO:0000256" key="2">
    <source>
        <dbReference type="ARBA" id="ARBA00004496"/>
    </source>
</evidence>
<organism evidence="14">
    <name type="scientific">Phallusia mammillata</name>
    <dbReference type="NCBI Taxonomy" id="59560"/>
    <lineage>
        <taxon>Eukaryota</taxon>
        <taxon>Metazoa</taxon>
        <taxon>Chordata</taxon>
        <taxon>Tunicata</taxon>
        <taxon>Ascidiacea</taxon>
        <taxon>Phlebobranchia</taxon>
        <taxon>Ascidiidae</taxon>
        <taxon>Phallusia</taxon>
    </lineage>
</organism>
<evidence type="ECO:0000256" key="10">
    <source>
        <dbReference type="ARBA" id="ARBA00066480"/>
    </source>
</evidence>
<comment type="catalytic activity">
    <reaction evidence="8">
        <text>UDP-sugar + H2O = UMP + alpha-D-aldose 1-phosphate.</text>
        <dbReference type="EC" id="3.6.1.45"/>
    </reaction>
</comment>
<dbReference type="NCBIfam" id="TIGR00052">
    <property type="entry name" value="nudix-type nucleoside diphosphatase, YffH/AdpP family"/>
    <property type="match status" value="1"/>
</dbReference>
<proteinExistence type="evidence at transcript level"/>
<dbReference type="CDD" id="cd18887">
    <property type="entry name" value="NUDIX_UGPPase_Nudt14"/>
    <property type="match status" value="1"/>
</dbReference>
<dbReference type="InterPro" id="IPR015797">
    <property type="entry name" value="NUDIX_hydrolase-like_dom_sf"/>
</dbReference>
<evidence type="ECO:0000256" key="1">
    <source>
        <dbReference type="ARBA" id="ARBA00001946"/>
    </source>
</evidence>
<evidence type="ECO:0000256" key="7">
    <source>
        <dbReference type="ARBA" id="ARBA00022842"/>
    </source>
</evidence>
<name>A0A6F9DND3_9ASCI</name>
<dbReference type="Gene3D" id="3.90.79.10">
    <property type="entry name" value="Nucleoside Triphosphate Pyrophosphohydrolase"/>
    <property type="match status" value="1"/>
</dbReference>
<dbReference type="EMBL" id="LR788624">
    <property type="protein sequence ID" value="CAB3264486.1"/>
    <property type="molecule type" value="mRNA"/>
</dbReference>
<dbReference type="InterPro" id="IPR000086">
    <property type="entry name" value="NUDIX_hydrolase_dom"/>
</dbReference>
<evidence type="ECO:0000256" key="8">
    <source>
        <dbReference type="ARBA" id="ARBA00051086"/>
    </source>
</evidence>
<gene>
    <name evidence="14" type="primary">Nudt14</name>
</gene>